<dbReference type="Pfam" id="PF00581">
    <property type="entry name" value="Rhodanese"/>
    <property type="match status" value="1"/>
</dbReference>
<keyword evidence="1" id="KW-0472">Membrane</keyword>
<name>A0A7W5DUK5_9BACT</name>
<gene>
    <name evidence="3" type="ORF">FHS27_000218</name>
</gene>
<dbReference type="PROSITE" id="PS50206">
    <property type="entry name" value="RHODANESE_3"/>
    <property type="match status" value="1"/>
</dbReference>
<evidence type="ECO:0000256" key="1">
    <source>
        <dbReference type="SAM" id="Phobius"/>
    </source>
</evidence>
<keyword evidence="3" id="KW-0808">Transferase</keyword>
<keyword evidence="1" id="KW-0812">Transmembrane</keyword>
<dbReference type="GO" id="GO:0016740">
    <property type="term" value="F:transferase activity"/>
    <property type="evidence" value="ECO:0007669"/>
    <property type="project" value="UniProtKB-KW"/>
</dbReference>
<dbReference type="Pfam" id="PF11127">
    <property type="entry name" value="YgaP-like_TM"/>
    <property type="match status" value="1"/>
</dbReference>
<dbReference type="PANTHER" id="PTHR45431">
    <property type="entry name" value="RHODANESE-LIKE DOMAIN-CONTAINING PROTEIN 15, CHLOROPLASTIC"/>
    <property type="match status" value="1"/>
</dbReference>
<dbReference type="Gene3D" id="3.40.250.10">
    <property type="entry name" value="Rhodanese-like domain"/>
    <property type="match status" value="1"/>
</dbReference>
<dbReference type="EMBL" id="JACHXU010000001">
    <property type="protein sequence ID" value="MBB3204454.1"/>
    <property type="molecule type" value="Genomic_DNA"/>
</dbReference>
<dbReference type="AlphaFoldDB" id="A0A7W5DUK5"/>
<feature type="transmembrane region" description="Helical" evidence="1">
    <location>
        <begin position="118"/>
        <end position="138"/>
    </location>
</feature>
<dbReference type="InterPro" id="IPR021309">
    <property type="entry name" value="YgaP-like_TM"/>
</dbReference>
<organism evidence="3 4">
    <name type="scientific">Aporhodopirellula rubra</name>
    <dbReference type="NCBI Taxonomy" id="980271"/>
    <lineage>
        <taxon>Bacteria</taxon>
        <taxon>Pseudomonadati</taxon>
        <taxon>Planctomycetota</taxon>
        <taxon>Planctomycetia</taxon>
        <taxon>Pirellulales</taxon>
        <taxon>Pirellulaceae</taxon>
        <taxon>Aporhodopirellula</taxon>
    </lineage>
</organism>
<dbReference type="InterPro" id="IPR001763">
    <property type="entry name" value="Rhodanese-like_dom"/>
</dbReference>
<keyword evidence="4" id="KW-1185">Reference proteome</keyword>
<feature type="domain" description="Rhodanese" evidence="2">
    <location>
        <begin position="14"/>
        <end position="105"/>
    </location>
</feature>
<dbReference type="InterPro" id="IPR036873">
    <property type="entry name" value="Rhodanese-like_dom_sf"/>
</dbReference>
<feature type="transmembrane region" description="Helical" evidence="1">
    <location>
        <begin position="144"/>
        <end position="165"/>
    </location>
</feature>
<accession>A0A7W5DUK5</accession>
<protein>
    <submittedName>
        <fullName evidence="3">Rhodanese-related sulfurtransferase</fullName>
    </submittedName>
</protein>
<reference evidence="3 4" key="1">
    <citation type="submission" date="2020-08" db="EMBL/GenBank/DDBJ databases">
        <title>Genomic Encyclopedia of Type Strains, Phase III (KMG-III): the genomes of soil and plant-associated and newly described type strains.</title>
        <authorList>
            <person name="Whitman W."/>
        </authorList>
    </citation>
    <scope>NUCLEOTIDE SEQUENCE [LARGE SCALE GENOMIC DNA]</scope>
    <source>
        <strain evidence="3 4">CECT 8075</strain>
    </source>
</reference>
<keyword evidence="1" id="KW-1133">Transmembrane helix</keyword>
<dbReference type="CDD" id="cd00158">
    <property type="entry name" value="RHOD"/>
    <property type="match status" value="1"/>
</dbReference>
<dbReference type="InterPro" id="IPR052367">
    <property type="entry name" value="Thiosulfate_ST/Rhodanese-like"/>
</dbReference>
<dbReference type="SUPFAM" id="SSF52821">
    <property type="entry name" value="Rhodanese/Cell cycle control phosphatase"/>
    <property type="match status" value="1"/>
</dbReference>
<evidence type="ECO:0000313" key="4">
    <source>
        <dbReference type="Proteomes" id="UP000536179"/>
    </source>
</evidence>
<dbReference type="Proteomes" id="UP000536179">
    <property type="component" value="Unassembled WGS sequence"/>
</dbReference>
<dbReference type="Gene3D" id="6.10.140.1340">
    <property type="match status" value="1"/>
</dbReference>
<proteinExistence type="predicted"/>
<sequence length="180" mass="19402">MKTISVHELSRQHAEHGVSLIDVRMPTEFREVHAECAHNVPLDSLNPGDAFEKFGQKNRPLYVICKSGGRSAMACKQFSEAGYDNVVSVDGGTEAWDRAGLPVIRGKKAVSLERQVRIVAGALVLVGAVLAMVVNPMYAGLSAFIGAGLIFAGVTDTCGMGMMLARMPWNRCQTHACQVK</sequence>
<dbReference type="RefSeq" id="WP_184300536.1">
    <property type="nucleotide sequence ID" value="NZ_JACHXU010000001.1"/>
</dbReference>
<evidence type="ECO:0000259" key="2">
    <source>
        <dbReference type="PROSITE" id="PS50206"/>
    </source>
</evidence>
<dbReference type="SMART" id="SM00450">
    <property type="entry name" value="RHOD"/>
    <property type="match status" value="1"/>
</dbReference>
<evidence type="ECO:0000313" key="3">
    <source>
        <dbReference type="EMBL" id="MBB3204454.1"/>
    </source>
</evidence>
<comment type="caution">
    <text evidence="3">The sequence shown here is derived from an EMBL/GenBank/DDBJ whole genome shotgun (WGS) entry which is preliminary data.</text>
</comment>
<dbReference type="PANTHER" id="PTHR45431:SF3">
    <property type="entry name" value="RHODANESE-LIKE DOMAIN-CONTAINING PROTEIN 15, CHLOROPLASTIC"/>
    <property type="match status" value="1"/>
</dbReference>